<dbReference type="InterPro" id="IPR019438">
    <property type="entry name" value="Q_salvage"/>
</dbReference>
<dbReference type="OrthoDB" id="416777at2759"/>
<accession>A0A2H3DNN6</accession>
<comment type="catalytic activity">
    <reaction evidence="1">
        <text>queuosine 5'-phosphate + H2O = queuine + D-ribose 5-phosphate</text>
        <dbReference type="Rhea" id="RHEA:75387"/>
        <dbReference type="ChEBI" id="CHEBI:15377"/>
        <dbReference type="ChEBI" id="CHEBI:17433"/>
        <dbReference type="ChEBI" id="CHEBI:78346"/>
        <dbReference type="ChEBI" id="CHEBI:194371"/>
    </reaction>
    <physiologicalReaction direction="left-to-right" evidence="1">
        <dbReference type="Rhea" id="RHEA:75388"/>
    </physiologicalReaction>
</comment>
<dbReference type="AlphaFoldDB" id="A0A2H3DNN6"/>
<keyword evidence="1" id="KW-0378">Hydrolase</keyword>
<evidence type="ECO:0000256" key="1">
    <source>
        <dbReference type="RuleBase" id="RU365002"/>
    </source>
</evidence>
<dbReference type="GO" id="GO:0006400">
    <property type="term" value="P:tRNA modification"/>
    <property type="evidence" value="ECO:0007669"/>
    <property type="project" value="TreeGrafter"/>
</dbReference>
<dbReference type="GO" id="GO:0016787">
    <property type="term" value="F:hydrolase activity"/>
    <property type="evidence" value="ECO:0007669"/>
    <property type="project" value="UniProtKB-KW"/>
</dbReference>
<dbReference type="EC" id="3.2.2.-" evidence="1"/>
<dbReference type="OMA" id="GQPVYCF"/>
<keyword evidence="3" id="KW-1185">Reference proteome</keyword>
<dbReference type="InParanoid" id="A0A2H3DNN6"/>
<comment type="function">
    <text evidence="1">Catalyzes the hydrolysis of queuosine 5'-phosphate, releasing the nucleobase queuine (q). Is required for salvage of queuine from exogenous queuosine (Q) that is imported and then converted to queuosine 5'-phosphate intracellularly.</text>
</comment>
<dbReference type="Pfam" id="PF10343">
    <property type="entry name" value="Q_salvage"/>
    <property type="match status" value="1"/>
</dbReference>
<dbReference type="Proteomes" id="UP000217790">
    <property type="component" value="Unassembled WGS sequence"/>
</dbReference>
<sequence length="391" mass="42256">MSAVPFPPSGSFIESVRESARKARTENQISITDESIHRLLTSPAFTQSFARVSKLHGLSMPLNFSSPLAELNVLAILSLLNFGSGYRVPLHEATGRGAWDSIRALVLSMYITDEGLLTARGMQTADVGKVAELMRVNIHVEKPHESIPGVTVGELGGPMYELTTLITGVLNETGDILVAAGYPDLGTFVAQALELANDAEAILERASQHRICGGFLVRAIPAFRDMALVNGHPIYCFKKALFLINGIRVRFGAASSSPFPIPPSTSHLPIFSDNVIPSLLIHLGVIDLSTSPILQGVFSDSHSEKKIASLLETSDVSSRQGLTRGPKLTAEQSFVLRAAAIDACEMIVAAAESVALGITLSDLDAWVWQIAKDRDDYRQLERFAEKGTIFF</sequence>
<name>A0A2H3DNN6_ARMGA</name>
<evidence type="ECO:0000313" key="3">
    <source>
        <dbReference type="Proteomes" id="UP000217790"/>
    </source>
</evidence>
<dbReference type="EMBL" id="KZ293652">
    <property type="protein sequence ID" value="PBK95690.1"/>
    <property type="molecule type" value="Genomic_DNA"/>
</dbReference>
<organism evidence="2 3">
    <name type="scientific">Armillaria gallica</name>
    <name type="common">Bulbous honey fungus</name>
    <name type="synonym">Armillaria bulbosa</name>
    <dbReference type="NCBI Taxonomy" id="47427"/>
    <lineage>
        <taxon>Eukaryota</taxon>
        <taxon>Fungi</taxon>
        <taxon>Dikarya</taxon>
        <taxon>Basidiomycota</taxon>
        <taxon>Agaricomycotina</taxon>
        <taxon>Agaricomycetes</taxon>
        <taxon>Agaricomycetidae</taxon>
        <taxon>Agaricales</taxon>
        <taxon>Marasmiineae</taxon>
        <taxon>Physalacriaceae</taxon>
        <taxon>Armillaria</taxon>
    </lineage>
</organism>
<gene>
    <name evidence="2" type="ORF">ARMGADRAFT_990837</name>
</gene>
<dbReference type="PANTHER" id="PTHR21314">
    <property type="entry name" value="QUEUOSINE 5'-PHOSPHATE N-GLYCOSYLASE_HYDROLASE-RELATED"/>
    <property type="match status" value="1"/>
</dbReference>
<reference evidence="3" key="1">
    <citation type="journal article" date="2017" name="Nat. Ecol. Evol.">
        <title>Genome expansion and lineage-specific genetic innovations in the forest pathogenic fungi Armillaria.</title>
        <authorList>
            <person name="Sipos G."/>
            <person name="Prasanna A.N."/>
            <person name="Walter M.C."/>
            <person name="O'Connor E."/>
            <person name="Balint B."/>
            <person name="Krizsan K."/>
            <person name="Kiss B."/>
            <person name="Hess J."/>
            <person name="Varga T."/>
            <person name="Slot J."/>
            <person name="Riley R."/>
            <person name="Boka B."/>
            <person name="Rigling D."/>
            <person name="Barry K."/>
            <person name="Lee J."/>
            <person name="Mihaltcheva S."/>
            <person name="LaButti K."/>
            <person name="Lipzen A."/>
            <person name="Waldron R."/>
            <person name="Moloney N.M."/>
            <person name="Sperisen C."/>
            <person name="Kredics L."/>
            <person name="Vagvoelgyi C."/>
            <person name="Patrignani A."/>
            <person name="Fitzpatrick D."/>
            <person name="Nagy I."/>
            <person name="Doyle S."/>
            <person name="Anderson J.B."/>
            <person name="Grigoriev I.V."/>
            <person name="Gueldener U."/>
            <person name="Muensterkoetter M."/>
            <person name="Nagy L.G."/>
        </authorList>
    </citation>
    <scope>NUCLEOTIDE SEQUENCE [LARGE SCALE GENOMIC DNA]</scope>
    <source>
        <strain evidence="3">Ar21-2</strain>
    </source>
</reference>
<evidence type="ECO:0000313" key="2">
    <source>
        <dbReference type="EMBL" id="PBK95690.1"/>
    </source>
</evidence>
<dbReference type="PANTHER" id="PTHR21314:SF1">
    <property type="entry name" value="QUEUOSINE SALVAGE PROTEIN"/>
    <property type="match status" value="1"/>
</dbReference>
<protein>
    <recommendedName>
        <fullName evidence="1">Queuosine 5'-phosphate N-glycosylase/hydrolase</fullName>
        <ecNumber evidence="1">3.2.2.-</ecNumber>
    </recommendedName>
    <alternativeName>
        <fullName evidence="1">Queuosine-nucleotide N-glycosylase/hydrolase</fullName>
    </alternativeName>
</protein>
<comment type="similarity">
    <text evidence="1">Belongs to the QNG1 protein family.</text>
</comment>
<proteinExistence type="inferred from homology"/>